<comment type="caution">
    <text evidence="9">The sequence shown here is derived from an EMBL/GenBank/DDBJ whole genome shotgun (WGS) entry which is preliminary data.</text>
</comment>
<reference evidence="9 10" key="1">
    <citation type="submission" date="2016-07" db="EMBL/GenBank/DDBJ databases">
        <authorList>
            <person name="Townsley L."/>
            <person name="Shank E.A."/>
        </authorList>
    </citation>
    <scope>NUCLEOTIDE SEQUENCE [LARGE SCALE GENOMIC DNA]</scope>
    <source>
        <strain evidence="9 10">CH01</strain>
    </source>
</reference>
<keyword evidence="3" id="KW-0813">Transport</keyword>
<keyword evidence="6 8" id="KW-1133">Transmembrane helix</keyword>
<feature type="transmembrane region" description="Helical" evidence="8">
    <location>
        <begin position="156"/>
        <end position="179"/>
    </location>
</feature>
<evidence type="ECO:0000256" key="2">
    <source>
        <dbReference type="ARBA" id="ARBA00009773"/>
    </source>
</evidence>
<keyword evidence="5 8" id="KW-0812">Transmembrane</keyword>
<dbReference type="Proteomes" id="UP000094580">
    <property type="component" value="Unassembled WGS sequence"/>
</dbReference>
<evidence type="ECO:0000256" key="1">
    <source>
        <dbReference type="ARBA" id="ARBA00004651"/>
    </source>
</evidence>
<keyword evidence="10" id="KW-1185">Reference proteome</keyword>
<dbReference type="PANTHER" id="PTHR21716">
    <property type="entry name" value="TRANSMEMBRANE PROTEIN"/>
    <property type="match status" value="1"/>
</dbReference>
<feature type="transmembrane region" description="Helical" evidence="8">
    <location>
        <begin position="310"/>
        <end position="333"/>
    </location>
</feature>
<feature type="transmembrane region" description="Helical" evidence="8">
    <location>
        <begin position="34"/>
        <end position="59"/>
    </location>
</feature>
<keyword evidence="7 8" id="KW-0472">Membrane</keyword>
<evidence type="ECO:0000313" key="10">
    <source>
        <dbReference type="Proteomes" id="UP000094580"/>
    </source>
</evidence>
<comment type="similarity">
    <text evidence="2">Belongs to the autoinducer-2 exporter (AI-2E) (TC 2.A.86) family.</text>
</comment>
<comment type="subcellular location">
    <subcellularLocation>
        <location evidence="1">Cell membrane</location>
        <topology evidence="1">Multi-pass membrane protein</topology>
    </subcellularLocation>
</comment>
<feature type="transmembrane region" description="Helical" evidence="8">
    <location>
        <begin position="267"/>
        <end position="289"/>
    </location>
</feature>
<protein>
    <submittedName>
        <fullName evidence="9">AI-2E family transporter</fullName>
    </submittedName>
</protein>
<name>A0ABX2ZS80_9BACI</name>
<evidence type="ECO:0000256" key="7">
    <source>
        <dbReference type="ARBA" id="ARBA00023136"/>
    </source>
</evidence>
<dbReference type="RefSeq" id="WP_069035257.1">
    <property type="nucleotide sequence ID" value="NZ_MDKC01000036.1"/>
</dbReference>
<evidence type="ECO:0000256" key="5">
    <source>
        <dbReference type="ARBA" id="ARBA00022692"/>
    </source>
</evidence>
<dbReference type="InterPro" id="IPR002549">
    <property type="entry name" value="AI-2E-like"/>
</dbReference>
<evidence type="ECO:0000256" key="6">
    <source>
        <dbReference type="ARBA" id="ARBA00022989"/>
    </source>
</evidence>
<keyword evidence="4" id="KW-1003">Cell membrane</keyword>
<evidence type="ECO:0000256" key="4">
    <source>
        <dbReference type="ARBA" id="ARBA00022475"/>
    </source>
</evidence>
<feature type="transmembrane region" description="Helical" evidence="8">
    <location>
        <begin position="7"/>
        <end position="28"/>
    </location>
</feature>
<feature type="transmembrane region" description="Helical" evidence="8">
    <location>
        <begin position="222"/>
        <end position="255"/>
    </location>
</feature>
<organism evidence="9 10">
    <name type="scientific">Gottfriedia luciferensis</name>
    <dbReference type="NCBI Taxonomy" id="178774"/>
    <lineage>
        <taxon>Bacteria</taxon>
        <taxon>Bacillati</taxon>
        <taxon>Bacillota</taxon>
        <taxon>Bacilli</taxon>
        <taxon>Bacillales</taxon>
        <taxon>Bacillaceae</taxon>
        <taxon>Gottfriedia</taxon>
    </lineage>
</organism>
<evidence type="ECO:0000256" key="3">
    <source>
        <dbReference type="ARBA" id="ARBA00022448"/>
    </source>
</evidence>
<dbReference type="PANTHER" id="PTHR21716:SF53">
    <property type="entry name" value="PERMEASE PERM-RELATED"/>
    <property type="match status" value="1"/>
</dbReference>
<accession>A0ABX2ZS80</accession>
<dbReference type="EMBL" id="MDKC01000036">
    <property type="protein sequence ID" value="ODG89928.1"/>
    <property type="molecule type" value="Genomic_DNA"/>
</dbReference>
<proteinExistence type="inferred from homology"/>
<dbReference type="Pfam" id="PF01594">
    <property type="entry name" value="AI-2E_transport"/>
    <property type="match status" value="1"/>
</dbReference>
<gene>
    <name evidence="9" type="ORF">BED47_13740</name>
</gene>
<evidence type="ECO:0000256" key="8">
    <source>
        <dbReference type="SAM" id="Phobius"/>
    </source>
</evidence>
<feature type="transmembrane region" description="Helical" evidence="8">
    <location>
        <begin position="71"/>
        <end position="92"/>
    </location>
</feature>
<evidence type="ECO:0000313" key="9">
    <source>
        <dbReference type="EMBL" id="ODG89928.1"/>
    </source>
</evidence>
<sequence length="383" mass="42288">MYKNSKLLFWTIELLLLFLVLFVGTKISFLFQPIGILVSTLFAPILVSVFLYFLFAPIVDFLERKKVPRSIGILLLYLGLILIAVVSIINVFPTLTDQFKDLVNNMPTIVNEATNKIGLLEKWLGSQNYVEIKDLEKKVADYALVFIGGITGGIGAFFNILSNVTLIILTVPFILFYMFKDGHKFPAAMSRFLPQSLRKEAIHIANETGETLASYIQGQTIVCIFVGIGTFIGYSIIGLHNALILALVAAITNIIPYFGPFIGGAPAVIVAALISPKLALFVVLIIVIVQQIDSNLISPYIMGKKLNIHPLTIILLLLFAGNFAGVLGMVLAVPTYAICKVVIVNISRIINLRKKAKFADKIIDDDIETNIEININNDNDQKE</sequence>